<dbReference type="AlphaFoldDB" id="A0AAD5S606"/>
<dbReference type="EMBL" id="JADGJD010001390">
    <property type="protein sequence ID" value="KAJ3042836.1"/>
    <property type="molecule type" value="Genomic_DNA"/>
</dbReference>
<keyword evidence="3" id="KW-1185">Reference proteome</keyword>
<dbReference type="InterPro" id="IPR001680">
    <property type="entry name" value="WD40_rpt"/>
</dbReference>
<dbReference type="Gene3D" id="2.130.10.10">
    <property type="entry name" value="YVTN repeat-like/Quinoprotein amine dehydrogenase"/>
    <property type="match status" value="1"/>
</dbReference>
<organism evidence="2 3">
    <name type="scientific">Rhizophlyctis rosea</name>
    <dbReference type="NCBI Taxonomy" id="64517"/>
    <lineage>
        <taxon>Eukaryota</taxon>
        <taxon>Fungi</taxon>
        <taxon>Fungi incertae sedis</taxon>
        <taxon>Chytridiomycota</taxon>
        <taxon>Chytridiomycota incertae sedis</taxon>
        <taxon>Chytridiomycetes</taxon>
        <taxon>Rhizophlyctidales</taxon>
        <taxon>Rhizophlyctidaceae</taxon>
        <taxon>Rhizophlyctis</taxon>
    </lineage>
</organism>
<evidence type="ECO:0000313" key="3">
    <source>
        <dbReference type="Proteomes" id="UP001212841"/>
    </source>
</evidence>
<feature type="non-terminal residue" evidence="2">
    <location>
        <position position="1"/>
    </location>
</feature>
<gene>
    <name evidence="2" type="ORF">HK097_001890</name>
</gene>
<accession>A0AAD5S606</accession>
<protein>
    <submittedName>
        <fullName evidence="2">Uncharacterized protein</fullName>
    </submittedName>
</protein>
<evidence type="ECO:0000256" key="1">
    <source>
        <dbReference type="PROSITE-ProRule" id="PRU00221"/>
    </source>
</evidence>
<dbReference type="InterPro" id="IPR015943">
    <property type="entry name" value="WD40/YVTN_repeat-like_dom_sf"/>
</dbReference>
<evidence type="ECO:0000313" key="2">
    <source>
        <dbReference type="EMBL" id="KAJ3042836.1"/>
    </source>
</evidence>
<keyword evidence="1" id="KW-0853">WD repeat</keyword>
<sequence length="142" mass="14489">SGDRQRTNEEIQTPIPLKVGVGSTNDVVLGADGQSVFSAHSSGAVVRWQLSADTNPSPVQMGLFAGDNVSKQSLALSSDGKVVWADGADGGIRAWDVESGKEVKAYQANVGSGVNGGVRTLAFGGEAVFSGGGNGAIQRWNA</sequence>
<comment type="caution">
    <text evidence="2">The sequence shown here is derived from an EMBL/GenBank/DDBJ whole genome shotgun (WGS) entry which is preliminary data.</text>
</comment>
<dbReference type="Proteomes" id="UP001212841">
    <property type="component" value="Unassembled WGS sequence"/>
</dbReference>
<reference evidence="2" key="1">
    <citation type="submission" date="2020-05" db="EMBL/GenBank/DDBJ databases">
        <title>Phylogenomic resolution of chytrid fungi.</title>
        <authorList>
            <person name="Stajich J.E."/>
            <person name="Amses K."/>
            <person name="Simmons R."/>
            <person name="Seto K."/>
            <person name="Myers J."/>
            <person name="Bonds A."/>
            <person name="Quandt C.A."/>
            <person name="Barry K."/>
            <person name="Liu P."/>
            <person name="Grigoriev I."/>
            <person name="Longcore J.E."/>
            <person name="James T.Y."/>
        </authorList>
    </citation>
    <scope>NUCLEOTIDE SEQUENCE</scope>
    <source>
        <strain evidence="2">JEL0318</strain>
    </source>
</reference>
<dbReference type="SUPFAM" id="SSF63829">
    <property type="entry name" value="Calcium-dependent phosphotriesterase"/>
    <property type="match status" value="1"/>
</dbReference>
<name>A0AAD5S606_9FUNG</name>
<proteinExistence type="predicted"/>
<feature type="repeat" description="WD" evidence="1">
    <location>
        <begin position="64"/>
        <end position="105"/>
    </location>
</feature>
<dbReference type="PROSITE" id="PS50082">
    <property type="entry name" value="WD_REPEATS_2"/>
    <property type="match status" value="1"/>
</dbReference>